<dbReference type="RefSeq" id="WP_173769199.1">
    <property type="nucleotide sequence ID" value="NZ_JAAITS010000004.1"/>
</dbReference>
<comment type="caution">
    <text evidence="1">The sequence shown here is derived from an EMBL/GenBank/DDBJ whole genome shotgun (WGS) entry which is preliminary data.</text>
</comment>
<organism evidence="1 2">
    <name type="scientific">Blautia faecis</name>
    <dbReference type="NCBI Taxonomy" id="871665"/>
    <lineage>
        <taxon>Bacteria</taxon>
        <taxon>Bacillati</taxon>
        <taxon>Bacillota</taxon>
        <taxon>Clostridia</taxon>
        <taxon>Lachnospirales</taxon>
        <taxon>Lachnospiraceae</taxon>
        <taxon>Blautia</taxon>
    </lineage>
</organism>
<evidence type="ECO:0000313" key="2">
    <source>
        <dbReference type="Proteomes" id="UP001644719"/>
    </source>
</evidence>
<accession>A0ABX2H254</accession>
<dbReference type="Proteomes" id="UP001644719">
    <property type="component" value="Unassembled WGS sequence"/>
</dbReference>
<reference evidence="1 2" key="1">
    <citation type="journal article" date="2020" name="Cell Host Microbe">
        <title>Functional and Genomic Variation between Human-Derived Isolates of Lachnospiraceae Reveals Inter- and Intra-Species Diversity.</title>
        <authorList>
            <person name="Sorbara M.T."/>
            <person name="Littmann E.R."/>
            <person name="Fontana E."/>
            <person name="Moody T.U."/>
            <person name="Kohout C.E."/>
            <person name="Gjonbalaj M."/>
            <person name="Eaton V."/>
            <person name="Seok R."/>
            <person name="Leiner I.M."/>
            <person name="Pamer E.G."/>
        </authorList>
    </citation>
    <scope>NUCLEOTIDE SEQUENCE [LARGE SCALE GENOMIC DNA]</scope>
    <source>
        <strain evidence="1 2">MSK.17.74</strain>
    </source>
</reference>
<proteinExistence type="predicted"/>
<keyword evidence="2" id="KW-1185">Reference proteome</keyword>
<evidence type="ECO:0000313" key="1">
    <source>
        <dbReference type="EMBL" id="NSG84215.1"/>
    </source>
</evidence>
<sequence>MTERERNLIKSNLKAFVHNFGTVRIEKENCGKGFYVFYPEDSDSYIQYCYSIEYLDGWLYGCVQGKLRLKLNDERERELYG</sequence>
<gene>
    <name evidence="1" type="ORF">G5B17_01895</name>
</gene>
<name>A0ABX2H254_9FIRM</name>
<dbReference type="EMBL" id="JAAITS010000004">
    <property type="protein sequence ID" value="NSG84215.1"/>
    <property type="molecule type" value="Genomic_DNA"/>
</dbReference>
<protein>
    <submittedName>
        <fullName evidence="1">Uncharacterized protein</fullName>
    </submittedName>
</protein>